<feature type="region of interest" description="Disordered" evidence="1">
    <location>
        <begin position="705"/>
        <end position="740"/>
    </location>
</feature>
<feature type="compositionally biased region" description="Basic and acidic residues" evidence="1">
    <location>
        <begin position="718"/>
        <end position="727"/>
    </location>
</feature>
<keyword evidence="3" id="KW-1185">Reference proteome</keyword>
<feature type="compositionally biased region" description="Basic and acidic residues" evidence="1">
    <location>
        <begin position="840"/>
        <end position="853"/>
    </location>
</feature>
<gene>
    <name evidence="2" type="ORF">CROQUDRAFT_672664</name>
</gene>
<feature type="region of interest" description="Disordered" evidence="1">
    <location>
        <begin position="431"/>
        <end position="453"/>
    </location>
</feature>
<dbReference type="AlphaFoldDB" id="A0A9P6NH40"/>
<dbReference type="OrthoDB" id="2507861at2759"/>
<organism evidence="2 3">
    <name type="scientific">Cronartium quercuum f. sp. fusiforme G11</name>
    <dbReference type="NCBI Taxonomy" id="708437"/>
    <lineage>
        <taxon>Eukaryota</taxon>
        <taxon>Fungi</taxon>
        <taxon>Dikarya</taxon>
        <taxon>Basidiomycota</taxon>
        <taxon>Pucciniomycotina</taxon>
        <taxon>Pucciniomycetes</taxon>
        <taxon>Pucciniales</taxon>
        <taxon>Coleosporiaceae</taxon>
        <taxon>Cronartium</taxon>
    </lineage>
</organism>
<feature type="compositionally biased region" description="Polar residues" evidence="1">
    <location>
        <begin position="788"/>
        <end position="799"/>
    </location>
</feature>
<feature type="region of interest" description="Disordered" evidence="1">
    <location>
        <begin position="779"/>
        <end position="910"/>
    </location>
</feature>
<dbReference type="EMBL" id="MU167307">
    <property type="protein sequence ID" value="KAG0143913.1"/>
    <property type="molecule type" value="Genomic_DNA"/>
</dbReference>
<feature type="region of interest" description="Disordered" evidence="1">
    <location>
        <begin position="932"/>
        <end position="1001"/>
    </location>
</feature>
<evidence type="ECO:0000313" key="2">
    <source>
        <dbReference type="EMBL" id="KAG0143913.1"/>
    </source>
</evidence>
<feature type="compositionally biased region" description="Basic and acidic residues" evidence="1">
    <location>
        <begin position="975"/>
        <end position="992"/>
    </location>
</feature>
<feature type="compositionally biased region" description="Polar residues" evidence="1">
    <location>
        <begin position="286"/>
        <end position="306"/>
    </location>
</feature>
<protein>
    <submittedName>
        <fullName evidence="2">Uncharacterized protein</fullName>
    </submittedName>
</protein>
<feature type="compositionally biased region" description="Polar residues" evidence="1">
    <location>
        <begin position="137"/>
        <end position="167"/>
    </location>
</feature>
<dbReference type="Proteomes" id="UP000886653">
    <property type="component" value="Unassembled WGS sequence"/>
</dbReference>
<evidence type="ECO:0000313" key="3">
    <source>
        <dbReference type="Proteomes" id="UP000886653"/>
    </source>
</evidence>
<feature type="compositionally biased region" description="Basic and acidic residues" evidence="1">
    <location>
        <begin position="622"/>
        <end position="639"/>
    </location>
</feature>
<feature type="region of interest" description="Disordered" evidence="1">
    <location>
        <begin position="286"/>
        <end position="353"/>
    </location>
</feature>
<name>A0A9P6NH40_9BASI</name>
<sequence length="1071" mass="116038">MSSATEPTKIGSVSRRPRIHKPSLDFLLAIDEAENDQTTAAAEDDYISEEDQLVLTPTRLQRISRALDRIVDDHLASSAIAHTSSFTSGIQDAPLECIRSSLILPSSSFTEPPARESAEERVHEEILKALSVISTTSPSSLATESGSETGPGPWSSSIELDPSSTGNRPRRTSHQSSAPSLVSPSSLLSSSSGPSTEDLPALGFYSTLPASFLVNSTTRNVKTPLMFNADQPLLDTNLRYIDLTAIQQTLVDSAPVFLTDHHPTSWARAARHPLRSPDAFLYRHPSTSTASHVSAQPQPPLSSSTRPGRDHLAKLSPGIGSCERMRSKVVSPERSPPTSSDPAASVDVNLPLPGLGSPTPSSIFSPELHAFPLTPLPDQAVELAGLTRSPSCTDDLLEKPVRGERASPLANVEEEDRTSHADEYLVTRELDSRPPGRWGEARPRAVPGRANKPLPTTMLFRDVEAQAVAANEALRMASEAEGERKKQRKKKSIVRAHIGAPTLVSASANLASISIEAAAPEVILDTDEKKTGSVRNSFKLRLRKKKTQEVSDLPPPPVPSSLVRDPALADQSRAALSPSPRVEEKNRMSDGSPAWRGSASAGMGPIPACSSASSQHPPASRVPEEAERREEEQGAHLDGTLKKSIRRLLSSRSQAKLVAAVPENVRTREERIMEQEDEHSSNQGSSSGWVKVQADEFDSVAPLKIMKGGGGSQRASKRPRDEQKVVVEDTGEVDVSARTELRPPQFIGHVHEDLRPSSDSVQRLLTDLGFPGARTEVISGSERLSPAGQISSQLVSRWSSEARAREDDRRTQWSHSTDSPHRVDCSQSGSESSRLKGRGCAREEDGEWERKSGPEVVVDSVPAQMGAGEEVRTVASESSLDPSLHRHSHASSLQIPSGMKEADADEGDRSDYAASILDLYDRPESSISHDCEGAEAVEPVKKCDGVEPMEVRERGRGTGESSSDRPLFLDIEPSPTDRLRRQSKAGTRESRKSGAGGDDEVMVMMNQFRQELTNTRVSTASALLDSVASVYRSSRRPSAKEQSPGTRRKTVVAGEEDEEDEERVWKIILGR</sequence>
<proteinExistence type="predicted"/>
<comment type="caution">
    <text evidence="2">The sequence shown here is derived from an EMBL/GenBank/DDBJ whole genome shotgun (WGS) entry which is preliminary data.</text>
</comment>
<feature type="region of interest" description="Disordered" evidence="1">
    <location>
        <begin position="137"/>
        <end position="194"/>
    </location>
</feature>
<feature type="compositionally biased region" description="Low complexity" evidence="1">
    <location>
        <begin position="174"/>
        <end position="194"/>
    </location>
</feature>
<evidence type="ECO:0000256" key="1">
    <source>
        <dbReference type="SAM" id="MobiDB-lite"/>
    </source>
</evidence>
<accession>A0A9P6NH40</accession>
<reference evidence="2" key="1">
    <citation type="submission" date="2013-11" db="EMBL/GenBank/DDBJ databases">
        <title>Genome sequence of the fusiform rust pathogen reveals effectors for host alternation and coevolution with pine.</title>
        <authorList>
            <consortium name="DOE Joint Genome Institute"/>
            <person name="Smith K."/>
            <person name="Pendleton A."/>
            <person name="Kubisiak T."/>
            <person name="Anderson C."/>
            <person name="Salamov A."/>
            <person name="Aerts A."/>
            <person name="Riley R."/>
            <person name="Clum A."/>
            <person name="Lindquist E."/>
            <person name="Ence D."/>
            <person name="Campbell M."/>
            <person name="Kronenberg Z."/>
            <person name="Feau N."/>
            <person name="Dhillon B."/>
            <person name="Hamelin R."/>
            <person name="Burleigh J."/>
            <person name="Smith J."/>
            <person name="Yandell M."/>
            <person name="Nelson C."/>
            <person name="Grigoriev I."/>
            <person name="Davis J."/>
        </authorList>
    </citation>
    <scope>NUCLEOTIDE SEQUENCE</scope>
    <source>
        <strain evidence="2">G11</strain>
    </source>
</reference>
<feature type="compositionally biased region" description="Basic and acidic residues" evidence="1">
    <location>
        <begin position="431"/>
        <end position="443"/>
    </location>
</feature>
<feature type="compositionally biased region" description="Basic and acidic residues" evidence="1">
    <location>
        <begin position="932"/>
        <end position="957"/>
    </location>
</feature>
<feature type="region of interest" description="Disordered" evidence="1">
    <location>
        <begin position="545"/>
        <end position="639"/>
    </location>
</feature>
<feature type="compositionally biased region" description="Basic and acidic residues" evidence="1">
    <location>
        <begin position="800"/>
        <end position="811"/>
    </location>
</feature>
<feature type="region of interest" description="Disordered" evidence="1">
    <location>
        <begin position="1031"/>
        <end position="1057"/>
    </location>
</feature>